<dbReference type="PRINTS" id="PR00092">
    <property type="entry name" value="TYROSINASE"/>
</dbReference>
<evidence type="ECO:0000313" key="15">
    <source>
        <dbReference type="EMBL" id="KAF1930387.1"/>
    </source>
</evidence>
<evidence type="ECO:0000256" key="1">
    <source>
        <dbReference type="ARBA" id="ARBA00001973"/>
    </source>
</evidence>
<dbReference type="RefSeq" id="XP_033450635.1">
    <property type="nucleotide sequence ID" value="XM_033595641.1"/>
</dbReference>
<dbReference type="SUPFAM" id="SSF48056">
    <property type="entry name" value="Di-copper centre-containing domain"/>
    <property type="match status" value="1"/>
</dbReference>
<feature type="signal peptide" evidence="12">
    <location>
        <begin position="1"/>
        <end position="20"/>
    </location>
</feature>
<dbReference type="PANTHER" id="PTHR11474">
    <property type="entry name" value="TYROSINASE FAMILY MEMBER"/>
    <property type="match status" value="1"/>
</dbReference>
<dbReference type="OrthoDB" id="6132182at2759"/>
<keyword evidence="5" id="KW-0560">Oxidoreductase</keyword>
<evidence type="ECO:0000256" key="9">
    <source>
        <dbReference type="ARBA" id="ARBA00048233"/>
    </source>
</evidence>
<feature type="domain" description="Tyrosinase copper-binding" evidence="13">
    <location>
        <begin position="129"/>
        <end position="147"/>
    </location>
</feature>
<keyword evidence="12" id="KW-0732">Signal</keyword>
<evidence type="ECO:0000256" key="2">
    <source>
        <dbReference type="ARBA" id="ARBA00009928"/>
    </source>
</evidence>
<dbReference type="EMBL" id="ML978963">
    <property type="protein sequence ID" value="KAF1930387.1"/>
    <property type="molecule type" value="Genomic_DNA"/>
</dbReference>
<comment type="cofactor">
    <cofactor evidence="1">
        <name>Cu(2+)</name>
        <dbReference type="ChEBI" id="CHEBI:29036"/>
    </cofactor>
</comment>
<dbReference type="InterPro" id="IPR041640">
    <property type="entry name" value="Tyrosinase_C"/>
</dbReference>
<comment type="similarity">
    <text evidence="2">Belongs to the tyrosinase family.</text>
</comment>
<dbReference type="InterPro" id="IPR008922">
    <property type="entry name" value="Di-copper_centre_dom_sf"/>
</dbReference>
<dbReference type="GeneID" id="54353308"/>
<evidence type="ECO:0000256" key="7">
    <source>
        <dbReference type="ARBA" id="ARBA00023033"/>
    </source>
</evidence>
<evidence type="ECO:0000256" key="10">
    <source>
        <dbReference type="ARBA" id="ARBA00048881"/>
    </source>
</evidence>
<keyword evidence="6" id="KW-0186">Copper</keyword>
<evidence type="ECO:0000259" key="14">
    <source>
        <dbReference type="PROSITE" id="PS00498"/>
    </source>
</evidence>
<dbReference type="Pfam" id="PF00264">
    <property type="entry name" value="Tyrosinase"/>
    <property type="match status" value="1"/>
</dbReference>
<feature type="region of interest" description="Disordered" evidence="11">
    <location>
        <begin position="621"/>
        <end position="645"/>
    </location>
</feature>
<dbReference type="InterPro" id="IPR002227">
    <property type="entry name" value="Tyrosinase_Cu-bd"/>
</dbReference>
<dbReference type="GO" id="GO:0042438">
    <property type="term" value="P:melanin biosynthetic process"/>
    <property type="evidence" value="ECO:0007669"/>
    <property type="project" value="UniProtKB-KW"/>
</dbReference>
<comment type="catalytic activity">
    <reaction evidence="10">
        <text>L-tyrosine + O2 = L-dopaquinone + H2O</text>
        <dbReference type="Rhea" id="RHEA:18117"/>
        <dbReference type="ChEBI" id="CHEBI:15377"/>
        <dbReference type="ChEBI" id="CHEBI:15379"/>
        <dbReference type="ChEBI" id="CHEBI:57924"/>
        <dbReference type="ChEBI" id="CHEBI:58315"/>
        <dbReference type="EC" id="1.14.18.1"/>
    </reaction>
</comment>
<protein>
    <recommendedName>
        <fullName evidence="3">tyrosinase</fullName>
        <ecNumber evidence="3">1.14.18.1</ecNumber>
    </recommendedName>
</protein>
<evidence type="ECO:0000256" key="5">
    <source>
        <dbReference type="ARBA" id="ARBA00023002"/>
    </source>
</evidence>
<evidence type="ECO:0000313" key="16">
    <source>
        <dbReference type="Proteomes" id="UP000800082"/>
    </source>
</evidence>
<feature type="chain" id="PRO_5025515282" description="tyrosinase" evidence="12">
    <location>
        <begin position="21"/>
        <end position="645"/>
    </location>
</feature>
<name>A0A6A5RYQ0_9PLEO</name>
<organism evidence="15 16">
    <name type="scientific">Didymella exigua CBS 183.55</name>
    <dbReference type="NCBI Taxonomy" id="1150837"/>
    <lineage>
        <taxon>Eukaryota</taxon>
        <taxon>Fungi</taxon>
        <taxon>Dikarya</taxon>
        <taxon>Ascomycota</taxon>
        <taxon>Pezizomycotina</taxon>
        <taxon>Dothideomycetes</taxon>
        <taxon>Pleosporomycetidae</taxon>
        <taxon>Pleosporales</taxon>
        <taxon>Pleosporineae</taxon>
        <taxon>Didymellaceae</taxon>
        <taxon>Didymella</taxon>
    </lineage>
</organism>
<dbReference type="GO" id="GO:0046872">
    <property type="term" value="F:metal ion binding"/>
    <property type="evidence" value="ECO:0007669"/>
    <property type="project" value="UniProtKB-KW"/>
</dbReference>
<dbReference type="EC" id="1.14.18.1" evidence="3"/>
<sequence>MLRALQLLFVFGVLCSSTQAKIVRAHRRRHVVTNIHPHIRRQDDVYPVLGVPGQGINTTAPRLEIRELQRNPDLFNVYLLGLQRWQNTSQDDKFSYFQIAGIHGRPFISWDGVAGRSQPPEGYKEGYCHHSSNLFPTWHRPFLALVEEWIFISARTVIAEFPEGEFKARMTAALPALRLPFWDAAAVPPVGTGSYPCDVQRATIEVEIPDGTRSAKTTIPNPLYSYTFHPMPGKELFGKLPWTHWPTTLRYPTSRWADAQSQNSMIASQLDLNLGNLRQRTYQMMAMQKNYHNISNNMVSLGGVLDSLESVHDTIHNTVGSSGPGHMTNAAYSAFDPVFWLLHANIDRMTAVWQALNPDSWVTKHSNPTATFTSEAGAYADENTPLHPFHRSKAGDFWTSANVRDHTIFGYTYPELVGLSADDTLVMRVNRLYGNDATSQFSWKLGDPLPSTSPNKGYAYNDRRSIQISSPQENSPCQYQYFANIRVRKSGSEGGYKIFVFLGPTDAATAGSSYDATVWMRNGSFVGFTGFQSMGYAGDVILTAPGDANGVVAMTNALEDRLRAGDLSSLDEGTVGRYLHEHMSWRITTADHRIITPEDTPGFQIDVSYAKMKAATANSFPEMQDGGFKHLPRATSGRAGGVQDD</sequence>
<dbReference type="Pfam" id="PF18132">
    <property type="entry name" value="Tyrosinase_C"/>
    <property type="match status" value="1"/>
</dbReference>
<keyword evidence="7" id="KW-0503">Monooxygenase</keyword>
<feature type="domain" description="Tyrosinase copper-binding" evidence="14">
    <location>
        <begin position="336"/>
        <end position="347"/>
    </location>
</feature>
<evidence type="ECO:0000256" key="4">
    <source>
        <dbReference type="ARBA" id="ARBA00022723"/>
    </source>
</evidence>
<accession>A0A6A5RYQ0</accession>
<evidence type="ECO:0000256" key="11">
    <source>
        <dbReference type="SAM" id="MobiDB-lite"/>
    </source>
</evidence>
<dbReference type="GO" id="GO:0004503">
    <property type="term" value="F:tyrosinase activity"/>
    <property type="evidence" value="ECO:0007669"/>
    <property type="project" value="UniProtKB-EC"/>
</dbReference>
<evidence type="ECO:0000256" key="3">
    <source>
        <dbReference type="ARBA" id="ARBA00011906"/>
    </source>
</evidence>
<reference evidence="15" key="1">
    <citation type="journal article" date="2020" name="Stud. Mycol.">
        <title>101 Dothideomycetes genomes: a test case for predicting lifestyles and emergence of pathogens.</title>
        <authorList>
            <person name="Haridas S."/>
            <person name="Albert R."/>
            <person name="Binder M."/>
            <person name="Bloem J."/>
            <person name="Labutti K."/>
            <person name="Salamov A."/>
            <person name="Andreopoulos B."/>
            <person name="Baker S."/>
            <person name="Barry K."/>
            <person name="Bills G."/>
            <person name="Bluhm B."/>
            <person name="Cannon C."/>
            <person name="Castanera R."/>
            <person name="Culley D."/>
            <person name="Daum C."/>
            <person name="Ezra D."/>
            <person name="Gonzalez J."/>
            <person name="Henrissat B."/>
            <person name="Kuo A."/>
            <person name="Liang C."/>
            <person name="Lipzen A."/>
            <person name="Lutzoni F."/>
            <person name="Magnuson J."/>
            <person name="Mondo S."/>
            <person name="Nolan M."/>
            <person name="Ohm R."/>
            <person name="Pangilinan J."/>
            <person name="Park H.-J."/>
            <person name="Ramirez L."/>
            <person name="Alfaro M."/>
            <person name="Sun H."/>
            <person name="Tritt A."/>
            <person name="Yoshinaga Y."/>
            <person name="Zwiers L.-H."/>
            <person name="Turgeon B."/>
            <person name="Goodwin S."/>
            <person name="Spatafora J."/>
            <person name="Crous P."/>
            <person name="Grigoriev I."/>
        </authorList>
    </citation>
    <scope>NUCLEOTIDE SEQUENCE</scope>
    <source>
        <strain evidence="15">CBS 183.55</strain>
    </source>
</reference>
<gene>
    <name evidence="15" type="ORF">M421DRAFT_58916</name>
</gene>
<dbReference type="Gene3D" id="1.10.1280.10">
    <property type="entry name" value="Di-copper center containing domain from catechol oxidase"/>
    <property type="match status" value="1"/>
</dbReference>
<dbReference type="Proteomes" id="UP000800082">
    <property type="component" value="Unassembled WGS sequence"/>
</dbReference>
<evidence type="ECO:0000259" key="13">
    <source>
        <dbReference type="PROSITE" id="PS00497"/>
    </source>
</evidence>
<dbReference type="AlphaFoldDB" id="A0A6A5RYQ0"/>
<dbReference type="PANTHER" id="PTHR11474:SF76">
    <property type="entry name" value="SHKT DOMAIN-CONTAINING PROTEIN"/>
    <property type="match status" value="1"/>
</dbReference>
<evidence type="ECO:0000256" key="6">
    <source>
        <dbReference type="ARBA" id="ARBA00023008"/>
    </source>
</evidence>
<keyword evidence="8" id="KW-0470">Melanin biosynthesis</keyword>
<keyword evidence="4" id="KW-0479">Metal-binding</keyword>
<proteinExistence type="inferred from homology"/>
<evidence type="ECO:0000256" key="8">
    <source>
        <dbReference type="ARBA" id="ARBA00023101"/>
    </source>
</evidence>
<dbReference type="PROSITE" id="PS00497">
    <property type="entry name" value="TYROSINASE_1"/>
    <property type="match status" value="1"/>
</dbReference>
<keyword evidence="16" id="KW-1185">Reference proteome</keyword>
<dbReference type="InterPro" id="IPR050316">
    <property type="entry name" value="Tyrosinase/Hemocyanin"/>
</dbReference>
<comment type="catalytic activity">
    <reaction evidence="9">
        <text>2 L-dopa + O2 = 2 L-dopaquinone + 2 H2O</text>
        <dbReference type="Rhea" id="RHEA:34287"/>
        <dbReference type="ChEBI" id="CHEBI:15377"/>
        <dbReference type="ChEBI" id="CHEBI:15379"/>
        <dbReference type="ChEBI" id="CHEBI:57504"/>
        <dbReference type="ChEBI" id="CHEBI:57924"/>
        <dbReference type="EC" id="1.14.18.1"/>
    </reaction>
</comment>
<dbReference type="PROSITE" id="PS00498">
    <property type="entry name" value="TYROSINASE_2"/>
    <property type="match status" value="1"/>
</dbReference>
<evidence type="ECO:0000256" key="12">
    <source>
        <dbReference type="SAM" id="SignalP"/>
    </source>
</evidence>